<evidence type="ECO:0000256" key="1">
    <source>
        <dbReference type="SAM" id="MobiDB-lite"/>
    </source>
</evidence>
<keyword evidence="3" id="KW-1185">Reference proteome</keyword>
<dbReference type="Proteomes" id="UP000825799">
    <property type="component" value="Chromosome"/>
</dbReference>
<feature type="region of interest" description="Disordered" evidence="1">
    <location>
        <begin position="44"/>
        <end position="71"/>
    </location>
</feature>
<accession>A0ABX8WDH3</accession>
<sequence length="71" mass="7424">MATGTGIGIAPSVMINRIVYDKNVPQSGHLLEVARLRGEMMQAQADNAASPLPTTKPAEPPVNGAEVDLLV</sequence>
<reference evidence="2 3" key="1">
    <citation type="submission" date="2021-08" db="EMBL/GenBank/DDBJ databases">
        <title>Devosia salina sp. nov., isolated from the South China Sea sediment.</title>
        <authorList>
            <person name="Zhou Z."/>
        </authorList>
    </citation>
    <scope>NUCLEOTIDE SEQUENCE [LARGE SCALE GENOMIC DNA]</scope>
    <source>
        <strain evidence="2 3">SCS-3</strain>
    </source>
</reference>
<gene>
    <name evidence="2" type="ORF">K1X15_17965</name>
</gene>
<organism evidence="2 3">
    <name type="scientific">Devosia salina</name>
    <dbReference type="NCBI Taxonomy" id="2860336"/>
    <lineage>
        <taxon>Bacteria</taxon>
        <taxon>Pseudomonadati</taxon>
        <taxon>Pseudomonadota</taxon>
        <taxon>Alphaproteobacteria</taxon>
        <taxon>Hyphomicrobiales</taxon>
        <taxon>Devosiaceae</taxon>
        <taxon>Devosia</taxon>
    </lineage>
</organism>
<dbReference type="EMBL" id="CP080590">
    <property type="protein sequence ID" value="QYO76458.1"/>
    <property type="molecule type" value="Genomic_DNA"/>
</dbReference>
<name>A0ABX8WDH3_9HYPH</name>
<protein>
    <submittedName>
        <fullName evidence="2">Uncharacterized protein</fullName>
    </submittedName>
</protein>
<evidence type="ECO:0000313" key="2">
    <source>
        <dbReference type="EMBL" id="QYO76458.1"/>
    </source>
</evidence>
<dbReference type="RefSeq" id="WP_220304947.1">
    <property type="nucleotide sequence ID" value="NZ_CP080590.1"/>
</dbReference>
<evidence type="ECO:0000313" key="3">
    <source>
        <dbReference type="Proteomes" id="UP000825799"/>
    </source>
</evidence>
<proteinExistence type="predicted"/>